<organism evidence="1 2">
    <name type="scientific">Desulfoscipio gibsoniae DSM 7213</name>
    <dbReference type="NCBI Taxonomy" id="767817"/>
    <lineage>
        <taxon>Bacteria</taxon>
        <taxon>Bacillati</taxon>
        <taxon>Bacillota</taxon>
        <taxon>Clostridia</taxon>
        <taxon>Eubacteriales</taxon>
        <taxon>Desulfallaceae</taxon>
        <taxon>Desulfoscipio</taxon>
    </lineage>
</organism>
<proteinExistence type="predicted"/>
<protein>
    <submittedName>
        <fullName evidence="1">Uncharacterized protein</fullName>
    </submittedName>
</protein>
<sequence length="82" mass="9688">MMKWAEVRELYPNKFIKFEVLDYNTIDNKRHVNDIAIIKVINDGKEAMKEFSLCKEGQFVYSTKNEQIAIEVVKYIGIRRSS</sequence>
<evidence type="ECO:0000313" key="1">
    <source>
        <dbReference type="EMBL" id="AGL00558.1"/>
    </source>
</evidence>
<dbReference type="Proteomes" id="UP000013520">
    <property type="component" value="Chromosome"/>
</dbReference>
<dbReference type="KEGG" id="dgi:Desgi_1024"/>
<dbReference type="eggNOG" id="ENOG503316Q">
    <property type="taxonomic scope" value="Bacteria"/>
</dbReference>
<dbReference type="AlphaFoldDB" id="R4KBL4"/>
<dbReference type="EMBL" id="CP003273">
    <property type="protein sequence ID" value="AGL00558.1"/>
    <property type="molecule type" value="Genomic_DNA"/>
</dbReference>
<evidence type="ECO:0000313" key="2">
    <source>
        <dbReference type="Proteomes" id="UP000013520"/>
    </source>
</evidence>
<dbReference type="HOGENOM" id="CLU_185024_1_0_9"/>
<keyword evidence="2" id="KW-1185">Reference proteome</keyword>
<accession>R4KBL4</accession>
<gene>
    <name evidence="1" type="ORF">Desgi_1024</name>
</gene>
<name>R4KBL4_9FIRM</name>
<reference evidence="1 2" key="1">
    <citation type="submission" date="2012-01" db="EMBL/GenBank/DDBJ databases">
        <title>Complete sequence of Desulfotomaculum gibsoniae DSM 7213.</title>
        <authorList>
            <consortium name="US DOE Joint Genome Institute"/>
            <person name="Lucas S."/>
            <person name="Han J."/>
            <person name="Lapidus A."/>
            <person name="Cheng J.-F."/>
            <person name="Goodwin L."/>
            <person name="Pitluck S."/>
            <person name="Peters L."/>
            <person name="Ovchinnikova G."/>
            <person name="Teshima H."/>
            <person name="Detter J.C."/>
            <person name="Han C."/>
            <person name="Tapia R."/>
            <person name="Land M."/>
            <person name="Hauser L."/>
            <person name="Kyrpides N."/>
            <person name="Ivanova N."/>
            <person name="Pagani I."/>
            <person name="Parshina S."/>
            <person name="Plugge C."/>
            <person name="Muyzer G."/>
            <person name="Kuever J."/>
            <person name="Ivanova A."/>
            <person name="Nazina T."/>
            <person name="Klenk H.-P."/>
            <person name="Brambilla E."/>
            <person name="Spring S."/>
            <person name="Stams A.F."/>
            <person name="Woyke T."/>
        </authorList>
    </citation>
    <scope>NUCLEOTIDE SEQUENCE [LARGE SCALE GENOMIC DNA]</scope>
    <source>
        <strain evidence="1 2">DSM 7213</strain>
    </source>
</reference>